<proteinExistence type="predicted"/>
<keyword evidence="4" id="KW-1133">Transmembrane helix</keyword>
<sequence length="253" mass="28560">MQINKLTAGKKLTVTETEVLNYIIKNIDSVLELGVRGVAKKNFTSTSTVMRLAHKMGFRGFVELQYKLSTMIENPVNAMNQANFMNDDQIQTLFQYNSKATFEEAAKILNDCEEKIIFIYAAGFSSVIANYIYKKMLVLGKRCLLATPSDSVGVLENNLDMMGVFITVSKSGETQAVIDKINMLKDEPVNIISFTSEIINTVAKTADCAIKIEDRYKLDEYNQHANNFFPQVLEAFEYVIACYEKMQNESTNI</sequence>
<dbReference type="SUPFAM" id="SSF46689">
    <property type="entry name" value="Homeodomain-like"/>
    <property type="match status" value="1"/>
</dbReference>
<dbReference type="Gene3D" id="3.40.50.10490">
    <property type="entry name" value="Glucose-6-phosphate isomerase like protein, domain 1"/>
    <property type="match status" value="1"/>
</dbReference>
<organism evidence="6 7">
    <name type="scientific">Loigolactobacillus jiayinensis</name>
    <dbReference type="NCBI Taxonomy" id="2486016"/>
    <lineage>
        <taxon>Bacteria</taxon>
        <taxon>Bacillati</taxon>
        <taxon>Bacillota</taxon>
        <taxon>Bacilli</taxon>
        <taxon>Lactobacillales</taxon>
        <taxon>Lactobacillaceae</taxon>
        <taxon>Loigolactobacillus</taxon>
    </lineage>
</organism>
<protein>
    <submittedName>
        <fullName evidence="6">MurR/RpiR family transcriptional regulator</fullName>
    </submittedName>
</protein>
<dbReference type="RefSeq" id="WP_125551232.1">
    <property type="nucleotide sequence ID" value="NZ_JBHSSL010000018.1"/>
</dbReference>
<dbReference type="CDD" id="cd05013">
    <property type="entry name" value="SIS_RpiR"/>
    <property type="match status" value="1"/>
</dbReference>
<dbReference type="PANTHER" id="PTHR30514">
    <property type="entry name" value="GLUCOKINASE"/>
    <property type="match status" value="1"/>
</dbReference>
<evidence type="ECO:0000259" key="5">
    <source>
        <dbReference type="PROSITE" id="PS51071"/>
    </source>
</evidence>
<name>A0ABW1RDB1_9LACO</name>
<evidence type="ECO:0000256" key="3">
    <source>
        <dbReference type="ARBA" id="ARBA00023163"/>
    </source>
</evidence>
<dbReference type="InterPro" id="IPR035472">
    <property type="entry name" value="RpiR-like_SIS"/>
</dbReference>
<dbReference type="Pfam" id="PF01418">
    <property type="entry name" value="HTH_6"/>
    <property type="match status" value="1"/>
</dbReference>
<evidence type="ECO:0000313" key="6">
    <source>
        <dbReference type="EMBL" id="MFC6169492.1"/>
    </source>
</evidence>
<keyword evidence="2" id="KW-0238">DNA-binding</keyword>
<dbReference type="Proteomes" id="UP001596289">
    <property type="component" value="Unassembled WGS sequence"/>
</dbReference>
<keyword evidence="4" id="KW-0812">Transmembrane</keyword>
<dbReference type="Gene3D" id="1.10.10.10">
    <property type="entry name" value="Winged helix-like DNA-binding domain superfamily/Winged helix DNA-binding domain"/>
    <property type="match status" value="1"/>
</dbReference>
<feature type="domain" description="HTH rpiR-type" evidence="5">
    <location>
        <begin position="1"/>
        <end position="75"/>
    </location>
</feature>
<keyword evidence="3" id="KW-0804">Transcription</keyword>
<comment type="caution">
    <text evidence="6">The sequence shown here is derived from an EMBL/GenBank/DDBJ whole genome shotgun (WGS) entry which is preliminary data.</text>
</comment>
<dbReference type="PROSITE" id="PS51071">
    <property type="entry name" value="HTH_RPIR"/>
    <property type="match status" value="1"/>
</dbReference>
<dbReference type="InterPro" id="IPR036388">
    <property type="entry name" value="WH-like_DNA-bd_sf"/>
</dbReference>
<dbReference type="InterPro" id="IPR047640">
    <property type="entry name" value="RpiR-like"/>
</dbReference>
<evidence type="ECO:0000313" key="7">
    <source>
        <dbReference type="Proteomes" id="UP001596289"/>
    </source>
</evidence>
<evidence type="ECO:0000256" key="2">
    <source>
        <dbReference type="ARBA" id="ARBA00023125"/>
    </source>
</evidence>
<dbReference type="InterPro" id="IPR001347">
    <property type="entry name" value="SIS_dom"/>
</dbReference>
<accession>A0ABW1RDB1</accession>
<keyword evidence="7" id="KW-1185">Reference proteome</keyword>
<dbReference type="InterPro" id="IPR009057">
    <property type="entry name" value="Homeodomain-like_sf"/>
</dbReference>
<dbReference type="PANTHER" id="PTHR30514:SF21">
    <property type="entry name" value="RPIR-FAMILY TRANSCRIPTIONAL REGULATOR"/>
    <property type="match status" value="1"/>
</dbReference>
<keyword evidence="4" id="KW-0472">Membrane</keyword>
<dbReference type="Pfam" id="PF01380">
    <property type="entry name" value="SIS"/>
    <property type="match status" value="1"/>
</dbReference>
<dbReference type="InterPro" id="IPR000281">
    <property type="entry name" value="HTH_RpiR"/>
</dbReference>
<keyword evidence="1" id="KW-0805">Transcription regulation</keyword>
<dbReference type="EMBL" id="JBHSSL010000018">
    <property type="protein sequence ID" value="MFC6169492.1"/>
    <property type="molecule type" value="Genomic_DNA"/>
</dbReference>
<reference evidence="7" key="1">
    <citation type="journal article" date="2019" name="Int. J. Syst. Evol. Microbiol.">
        <title>The Global Catalogue of Microorganisms (GCM) 10K type strain sequencing project: providing services to taxonomists for standard genome sequencing and annotation.</title>
        <authorList>
            <consortium name="The Broad Institute Genomics Platform"/>
            <consortium name="The Broad Institute Genome Sequencing Center for Infectious Disease"/>
            <person name="Wu L."/>
            <person name="Ma J."/>
        </authorList>
    </citation>
    <scope>NUCLEOTIDE SEQUENCE [LARGE SCALE GENOMIC DNA]</scope>
    <source>
        <strain evidence="7">CCM 8904</strain>
    </source>
</reference>
<feature type="transmembrane region" description="Helical" evidence="4">
    <location>
        <begin position="116"/>
        <end position="133"/>
    </location>
</feature>
<gene>
    <name evidence="6" type="ORF">ACFQGP_02735</name>
</gene>
<dbReference type="InterPro" id="IPR046348">
    <property type="entry name" value="SIS_dom_sf"/>
</dbReference>
<evidence type="ECO:0000256" key="4">
    <source>
        <dbReference type="SAM" id="Phobius"/>
    </source>
</evidence>
<evidence type="ECO:0000256" key="1">
    <source>
        <dbReference type="ARBA" id="ARBA00023015"/>
    </source>
</evidence>
<dbReference type="SUPFAM" id="SSF53697">
    <property type="entry name" value="SIS domain"/>
    <property type="match status" value="1"/>
</dbReference>